<dbReference type="STRING" id="337451.A0A3S5WGM2"/>
<organism evidence="13 14">
    <name type="scientific">Cinnamomum micranthum f. kanehirae</name>
    <dbReference type="NCBI Taxonomy" id="337451"/>
    <lineage>
        <taxon>Eukaryota</taxon>
        <taxon>Viridiplantae</taxon>
        <taxon>Streptophyta</taxon>
        <taxon>Embryophyta</taxon>
        <taxon>Tracheophyta</taxon>
        <taxon>Spermatophyta</taxon>
        <taxon>Magnoliopsida</taxon>
        <taxon>Magnoliidae</taxon>
        <taxon>Laurales</taxon>
        <taxon>Lauraceae</taxon>
        <taxon>Cinnamomum</taxon>
    </lineage>
</organism>
<gene>
    <name evidence="13" type="ORF">CKAN_00897900</name>
</gene>
<evidence type="ECO:0000256" key="5">
    <source>
        <dbReference type="ARBA" id="ARBA00022679"/>
    </source>
</evidence>
<keyword evidence="8" id="KW-0833">Ubl conjugation pathway</keyword>
<dbReference type="InterPro" id="IPR052088">
    <property type="entry name" value="E3_ubiquitin-ligase_SINA"/>
</dbReference>
<evidence type="ECO:0000256" key="8">
    <source>
        <dbReference type="ARBA" id="ARBA00022786"/>
    </source>
</evidence>
<dbReference type="SUPFAM" id="SSF57850">
    <property type="entry name" value="RING/U-box"/>
    <property type="match status" value="1"/>
</dbReference>
<dbReference type="InterPro" id="IPR018121">
    <property type="entry name" value="7-in-absentia-prot_TRAF-dom"/>
</dbReference>
<dbReference type="InterPro" id="IPR013010">
    <property type="entry name" value="Znf_SIAH"/>
</dbReference>
<sequence length="320" mass="36098">MGNLREKKKQTNNSLCSVFQSVNMDESRSLAGYAESASSVGSNESVHTQGKVTRGTKPVLFPNSDIDGLLECPVCSNSMYPPIQQCPSGHTLCFECKSKVNNKCPICRKEIGDIRCLALEKLAVSLHLPCTYHHLGCEEIFPYYSKQKHEAQCIFRPYSCPHPGSDCSVTGDIPNLLAHLRENHKVDLQTGCTFNHRYVKQDPCSVDNVSWTLTLFNCFGHYFCLHFEAFRLGTEPVYMAFLRFMGEESDARKFGYCLEVGGDGRKLIWQGVPRSIRTHHRSIRDSHDGLIVQRSLALAFSGGDRKELKLRVTGRIWKEL</sequence>
<evidence type="ECO:0000256" key="4">
    <source>
        <dbReference type="ARBA" id="ARBA00012483"/>
    </source>
</evidence>
<dbReference type="GO" id="GO:0005737">
    <property type="term" value="C:cytoplasm"/>
    <property type="evidence" value="ECO:0007669"/>
    <property type="project" value="InterPro"/>
</dbReference>
<accession>A0A3S5WGM2</accession>
<evidence type="ECO:0000313" key="13">
    <source>
        <dbReference type="EMBL" id="RWR80345.1"/>
    </source>
</evidence>
<comment type="pathway">
    <text evidence="2">Protein modification; protein ubiquitination.</text>
</comment>
<reference evidence="13 14" key="1">
    <citation type="journal article" date="2019" name="Nat. Plants">
        <title>Stout camphor tree genome fills gaps in understanding of flowering plant genome evolution.</title>
        <authorList>
            <person name="Chaw S.M."/>
            <person name="Liu Y.C."/>
            <person name="Wu Y.W."/>
            <person name="Wang H.Y."/>
            <person name="Lin C.I."/>
            <person name="Wu C.S."/>
            <person name="Ke H.M."/>
            <person name="Chang L.Y."/>
            <person name="Hsu C.Y."/>
            <person name="Yang H.T."/>
            <person name="Sudianto E."/>
            <person name="Hsu M.H."/>
            <person name="Wu K.P."/>
            <person name="Wang L.N."/>
            <person name="Leebens-Mack J.H."/>
            <person name="Tsai I.J."/>
        </authorList>
    </citation>
    <scope>NUCLEOTIDE SEQUENCE [LARGE SCALE GENOMIC DNA]</scope>
    <source>
        <strain evidence="14">cv. Chaw 1501</strain>
        <tissue evidence="13">Young leaves</tissue>
    </source>
</reference>
<dbReference type="EMBL" id="QPKB01000003">
    <property type="protein sequence ID" value="RWR80345.1"/>
    <property type="molecule type" value="Genomic_DNA"/>
</dbReference>
<dbReference type="CDD" id="cd16571">
    <property type="entry name" value="RING-HC_SIAHs"/>
    <property type="match status" value="1"/>
</dbReference>
<evidence type="ECO:0000256" key="6">
    <source>
        <dbReference type="ARBA" id="ARBA00022723"/>
    </source>
</evidence>
<dbReference type="InterPro" id="IPR008974">
    <property type="entry name" value="TRAF-like"/>
</dbReference>
<comment type="caution">
    <text evidence="13">The sequence shown here is derived from an EMBL/GenBank/DDBJ whole genome shotgun (WGS) entry which is preliminary data.</text>
</comment>
<dbReference type="GO" id="GO:0061630">
    <property type="term" value="F:ubiquitin protein ligase activity"/>
    <property type="evidence" value="ECO:0007669"/>
    <property type="project" value="UniProtKB-EC"/>
</dbReference>
<evidence type="ECO:0000256" key="10">
    <source>
        <dbReference type="PROSITE-ProRule" id="PRU00455"/>
    </source>
</evidence>
<dbReference type="FunFam" id="2.60.210.10:FF:000004">
    <property type="entry name" value="E3 ubiquitin-protein ligase SINAT5-like"/>
    <property type="match status" value="1"/>
</dbReference>
<dbReference type="InterPro" id="IPR001841">
    <property type="entry name" value="Znf_RING"/>
</dbReference>
<dbReference type="UniPathway" id="UPA00143"/>
<dbReference type="GO" id="GO:0016567">
    <property type="term" value="P:protein ubiquitination"/>
    <property type="evidence" value="ECO:0007669"/>
    <property type="project" value="UniProtKB-UniPathway"/>
</dbReference>
<evidence type="ECO:0000256" key="2">
    <source>
        <dbReference type="ARBA" id="ARBA00004906"/>
    </source>
</evidence>
<dbReference type="PROSITE" id="PS51081">
    <property type="entry name" value="ZF_SIAH"/>
    <property type="match status" value="1"/>
</dbReference>
<dbReference type="Gene3D" id="2.60.210.10">
    <property type="entry name" value="Apoptosis, Tumor Necrosis Factor Receptor Associated Protein 2, Chain A"/>
    <property type="match status" value="1"/>
</dbReference>
<feature type="domain" description="SIAH-type" evidence="12">
    <location>
        <begin position="125"/>
        <end position="185"/>
    </location>
</feature>
<dbReference type="PANTHER" id="PTHR10315">
    <property type="entry name" value="E3 UBIQUITIN PROTEIN LIGASE SIAH"/>
    <property type="match status" value="1"/>
</dbReference>
<feature type="domain" description="RING-type" evidence="11">
    <location>
        <begin position="72"/>
        <end position="108"/>
    </location>
</feature>
<dbReference type="PANTHER" id="PTHR10315:SF91">
    <property type="entry name" value="RING-TYPE E3 UBIQUITIN TRANSFERASE"/>
    <property type="match status" value="1"/>
</dbReference>
<dbReference type="Gene3D" id="3.30.40.10">
    <property type="entry name" value="Zinc/RING finger domain, C3HC4 (zinc finger)"/>
    <property type="match status" value="2"/>
</dbReference>
<dbReference type="Pfam" id="PF03145">
    <property type="entry name" value="Sina_TRAF"/>
    <property type="match status" value="1"/>
</dbReference>
<proteinExistence type="inferred from homology"/>
<dbReference type="InterPro" id="IPR049548">
    <property type="entry name" value="Sina-like_RING"/>
</dbReference>
<evidence type="ECO:0000256" key="7">
    <source>
        <dbReference type="ARBA" id="ARBA00022771"/>
    </source>
</evidence>
<keyword evidence="9" id="KW-0862">Zinc</keyword>
<dbReference type="SUPFAM" id="SSF49599">
    <property type="entry name" value="TRAF domain-like"/>
    <property type="match status" value="1"/>
</dbReference>
<dbReference type="Pfam" id="PF21362">
    <property type="entry name" value="Sina_RING"/>
    <property type="match status" value="1"/>
</dbReference>
<dbReference type="GO" id="GO:0006511">
    <property type="term" value="P:ubiquitin-dependent protein catabolic process"/>
    <property type="evidence" value="ECO:0007669"/>
    <property type="project" value="InterPro"/>
</dbReference>
<protein>
    <recommendedName>
        <fullName evidence="4">RING-type E3 ubiquitin transferase</fullName>
        <ecNumber evidence="4">2.3.2.27</ecNumber>
    </recommendedName>
</protein>
<comment type="similarity">
    <text evidence="3">Belongs to the SINA (Seven in absentia) family.</text>
</comment>
<keyword evidence="14" id="KW-1185">Reference proteome</keyword>
<evidence type="ECO:0000256" key="3">
    <source>
        <dbReference type="ARBA" id="ARBA00009119"/>
    </source>
</evidence>
<dbReference type="GO" id="GO:0008270">
    <property type="term" value="F:zinc ion binding"/>
    <property type="evidence" value="ECO:0007669"/>
    <property type="project" value="UniProtKB-KW"/>
</dbReference>
<dbReference type="PROSITE" id="PS50089">
    <property type="entry name" value="ZF_RING_2"/>
    <property type="match status" value="1"/>
</dbReference>
<dbReference type="FunFam" id="3.30.40.10:FF:000041">
    <property type="entry name" value="E3 ubiquitin-protein ligase SINAT3"/>
    <property type="match status" value="1"/>
</dbReference>
<evidence type="ECO:0000256" key="1">
    <source>
        <dbReference type="ARBA" id="ARBA00000900"/>
    </source>
</evidence>
<name>A0A3S5WGM2_9MAGN</name>
<dbReference type="AlphaFoldDB" id="A0A3S5WGM2"/>
<keyword evidence="6" id="KW-0479">Metal-binding</keyword>
<evidence type="ECO:0000259" key="11">
    <source>
        <dbReference type="PROSITE" id="PS50089"/>
    </source>
</evidence>
<dbReference type="InterPro" id="IPR013083">
    <property type="entry name" value="Znf_RING/FYVE/PHD"/>
</dbReference>
<dbReference type="Proteomes" id="UP000283530">
    <property type="component" value="Unassembled WGS sequence"/>
</dbReference>
<comment type="catalytic activity">
    <reaction evidence="1">
        <text>S-ubiquitinyl-[E2 ubiquitin-conjugating enzyme]-L-cysteine + [acceptor protein]-L-lysine = [E2 ubiquitin-conjugating enzyme]-L-cysteine + N(6)-ubiquitinyl-[acceptor protein]-L-lysine.</text>
        <dbReference type="EC" id="2.3.2.27"/>
    </reaction>
</comment>
<dbReference type="EC" id="2.3.2.27" evidence="4"/>
<dbReference type="OrthoDB" id="6590493at2759"/>
<evidence type="ECO:0000313" key="14">
    <source>
        <dbReference type="Proteomes" id="UP000283530"/>
    </source>
</evidence>
<keyword evidence="5" id="KW-0808">Transferase</keyword>
<keyword evidence="7 10" id="KW-0863">Zinc-finger</keyword>
<evidence type="ECO:0000256" key="9">
    <source>
        <dbReference type="ARBA" id="ARBA00022833"/>
    </source>
</evidence>
<dbReference type="Pfam" id="PF21361">
    <property type="entry name" value="Sina_ZnF"/>
    <property type="match status" value="1"/>
</dbReference>
<evidence type="ECO:0000259" key="12">
    <source>
        <dbReference type="PROSITE" id="PS51081"/>
    </source>
</evidence>